<keyword evidence="4 11" id="KW-0812">Transmembrane</keyword>
<dbReference type="Pfam" id="PF00858">
    <property type="entry name" value="ASC"/>
    <property type="match status" value="1"/>
</dbReference>
<keyword evidence="9 11" id="KW-0739">Sodium transport</keyword>
<keyword evidence="5" id="KW-1133">Transmembrane helix</keyword>
<organism evidence="12">
    <name type="scientific">Arion vulgaris</name>
    <dbReference type="NCBI Taxonomy" id="1028688"/>
    <lineage>
        <taxon>Eukaryota</taxon>
        <taxon>Metazoa</taxon>
        <taxon>Spiralia</taxon>
        <taxon>Lophotrochozoa</taxon>
        <taxon>Mollusca</taxon>
        <taxon>Gastropoda</taxon>
        <taxon>Heterobranchia</taxon>
        <taxon>Euthyneura</taxon>
        <taxon>Panpulmonata</taxon>
        <taxon>Eupulmonata</taxon>
        <taxon>Stylommatophora</taxon>
        <taxon>Helicina</taxon>
        <taxon>Arionoidea</taxon>
        <taxon>Arionidae</taxon>
        <taxon>Arion</taxon>
    </lineage>
</organism>
<dbReference type="GO" id="GO:0015280">
    <property type="term" value="F:ligand-gated sodium channel activity"/>
    <property type="evidence" value="ECO:0007669"/>
    <property type="project" value="TreeGrafter"/>
</dbReference>
<dbReference type="InterPro" id="IPR001873">
    <property type="entry name" value="ENaC"/>
</dbReference>
<accession>A0A0B6YRT1</accession>
<evidence type="ECO:0000256" key="7">
    <source>
        <dbReference type="ARBA" id="ARBA00023065"/>
    </source>
</evidence>
<evidence type="ECO:0000256" key="4">
    <source>
        <dbReference type="ARBA" id="ARBA00022692"/>
    </source>
</evidence>
<name>A0A0B6YRT1_9EUPU</name>
<evidence type="ECO:0000256" key="3">
    <source>
        <dbReference type="ARBA" id="ARBA00022461"/>
    </source>
</evidence>
<evidence type="ECO:0000256" key="10">
    <source>
        <dbReference type="ARBA" id="ARBA00023303"/>
    </source>
</evidence>
<dbReference type="PANTHER" id="PTHR11690:SF300">
    <property type="entry name" value="PICKPOCKET PROTEIN 19"/>
    <property type="match status" value="1"/>
</dbReference>
<keyword evidence="7 11" id="KW-0406">Ion transport</keyword>
<keyword evidence="2 11" id="KW-0813">Transport</keyword>
<evidence type="ECO:0000256" key="1">
    <source>
        <dbReference type="ARBA" id="ARBA00004141"/>
    </source>
</evidence>
<comment type="subcellular location">
    <subcellularLocation>
        <location evidence="1">Membrane</location>
        <topology evidence="1">Multi-pass membrane protein</topology>
    </subcellularLocation>
</comment>
<dbReference type="PANTHER" id="PTHR11690">
    <property type="entry name" value="AMILORIDE-SENSITIVE SODIUM CHANNEL-RELATED"/>
    <property type="match status" value="1"/>
</dbReference>
<evidence type="ECO:0000256" key="8">
    <source>
        <dbReference type="ARBA" id="ARBA00023136"/>
    </source>
</evidence>
<evidence type="ECO:0000256" key="9">
    <source>
        <dbReference type="ARBA" id="ARBA00023201"/>
    </source>
</evidence>
<evidence type="ECO:0000256" key="5">
    <source>
        <dbReference type="ARBA" id="ARBA00022989"/>
    </source>
</evidence>
<keyword evidence="6" id="KW-0915">Sodium</keyword>
<dbReference type="GO" id="GO:0005886">
    <property type="term" value="C:plasma membrane"/>
    <property type="evidence" value="ECO:0007669"/>
    <property type="project" value="TreeGrafter"/>
</dbReference>
<proteinExistence type="inferred from homology"/>
<dbReference type="Gene3D" id="1.10.287.770">
    <property type="entry name" value="YojJ-like"/>
    <property type="match status" value="1"/>
</dbReference>
<evidence type="ECO:0000256" key="6">
    <source>
        <dbReference type="ARBA" id="ARBA00023053"/>
    </source>
</evidence>
<gene>
    <name evidence="12" type="primary">ORF33157</name>
</gene>
<protein>
    <submittedName>
        <fullName evidence="12">Uncharacterized protein</fullName>
    </submittedName>
</protein>
<comment type="similarity">
    <text evidence="11">Belongs to the amiloride-sensitive sodium channel (TC 1.A.6) family.</text>
</comment>
<keyword evidence="3 11" id="KW-0894">Sodium channel</keyword>
<dbReference type="EMBL" id="HACG01011591">
    <property type="protein sequence ID" value="CEK58456.1"/>
    <property type="molecule type" value="Transcribed_RNA"/>
</dbReference>
<feature type="non-terminal residue" evidence="12">
    <location>
        <position position="1"/>
    </location>
</feature>
<dbReference type="AlphaFoldDB" id="A0A0B6YRT1"/>
<keyword evidence="10 11" id="KW-0407">Ion channel</keyword>
<dbReference type="PRINTS" id="PR01078">
    <property type="entry name" value="AMINACHANNEL"/>
</dbReference>
<evidence type="ECO:0000313" key="12">
    <source>
        <dbReference type="EMBL" id="CEK58456.1"/>
    </source>
</evidence>
<reference evidence="12" key="1">
    <citation type="submission" date="2014-12" db="EMBL/GenBank/DDBJ databases">
        <title>Insight into the proteome of Arion vulgaris.</title>
        <authorList>
            <person name="Aradska J."/>
            <person name="Bulat T."/>
            <person name="Smidak R."/>
            <person name="Sarate P."/>
            <person name="Gangsoo J."/>
            <person name="Sialana F."/>
            <person name="Bilban M."/>
            <person name="Lubec G."/>
        </authorList>
    </citation>
    <scope>NUCLEOTIDE SEQUENCE</scope>
    <source>
        <tissue evidence="12">Skin</tissue>
    </source>
</reference>
<keyword evidence="8" id="KW-0472">Membrane</keyword>
<sequence length="205" mass="23605">NNITRLQVADVFASEQLQKNINEIREFANEVRSGGLKIYDGWTALNQSSNSIWSMILEDENLHDYYKYQNVTELLVPFSQISELVSRNYLRYRDSNNFLNVLGNHDNFLLRHLDKMVAEMKDVIDDSVLDTEFLKNNFLQLDVFHNEKGYEQVTQQATYNVFALFCDIGGTMALFLGASVLTLCELLDLGLHHAIYKLTHSDGIQ</sequence>
<evidence type="ECO:0000256" key="2">
    <source>
        <dbReference type="ARBA" id="ARBA00022448"/>
    </source>
</evidence>
<evidence type="ECO:0000256" key="11">
    <source>
        <dbReference type="RuleBase" id="RU000679"/>
    </source>
</evidence>